<feature type="domain" description="Carboxylase conserved" evidence="1">
    <location>
        <begin position="7"/>
        <end position="103"/>
    </location>
</feature>
<proteinExistence type="predicted"/>
<reference evidence="2" key="1">
    <citation type="submission" date="2018-05" db="EMBL/GenBank/DDBJ databases">
        <authorList>
            <person name="Lanie J.A."/>
            <person name="Ng W.-L."/>
            <person name="Kazmierczak K.M."/>
            <person name="Andrzejewski T.M."/>
            <person name="Davidsen T.M."/>
            <person name="Wayne K.J."/>
            <person name="Tettelin H."/>
            <person name="Glass J.I."/>
            <person name="Rusch D."/>
            <person name="Podicherti R."/>
            <person name="Tsui H.-C.T."/>
            <person name="Winkler M.E."/>
        </authorList>
    </citation>
    <scope>NUCLEOTIDE SEQUENCE</scope>
</reference>
<feature type="non-terminal residue" evidence="2">
    <location>
        <position position="106"/>
    </location>
</feature>
<dbReference type="InterPro" id="IPR003379">
    <property type="entry name" value="Carboxylase_cons_dom"/>
</dbReference>
<dbReference type="Gene3D" id="3.20.20.70">
    <property type="entry name" value="Aldolase class I"/>
    <property type="match status" value="1"/>
</dbReference>
<evidence type="ECO:0000259" key="1">
    <source>
        <dbReference type="Pfam" id="PF02436"/>
    </source>
</evidence>
<evidence type="ECO:0000313" key="2">
    <source>
        <dbReference type="EMBL" id="SVD31464.1"/>
    </source>
</evidence>
<organism evidence="2">
    <name type="scientific">marine metagenome</name>
    <dbReference type="NCBI Taxonomy" id="408172"/>
    <lineage>
        <taxon>unclassified sequences</taxon>
        <taxon>metagenomes</taxon>
        <taxon>ecological metagenomes</taxon>
    </lineage>
</organism>
<name>A0A382UAZ3_9ZZZZ</name>
<accession>A0A382UAZ3</accession>
<dbReference type="InterPro" id="IPR013785">
    <property type="entry name" value="Aldolase_TIM"/>
</dbReference>
<protein>
    <recommendedName>
        <fullName evidence="1">Carboxylase conserved domain-containing protein</fullName>
    </recommendedName>
</protein>
<dbReference type="SUPFAM" id="SSF89000">
    <property type="entry name" value="post-HMGL domain-like"/>
    <property type="match status" value="1"/>
</dbReference>
<dbReference type="AlphaFoldDB" id="A0A382UAZ3"/>
<dbReference type="Pfam" id="PF02436">
    <property type="entry name" value="PYC_OADA"/>
    <property type="match status" value="1"/>
</dbReference>
<sequence length="106" mass="11812">MVSPLIPFSPMPGGALTANTMMMRDTGTLHLYPKVIKEMEEVIRVGGFGTSVTPVSQFYFQQAYLNATQGRWEKINPQYGNMVLGYFGRTPVKPDPEIVKLASEQL</sequence>
<gene>
    <name evidence="2" type="ORF">METZ01_LOCUS384318</name>
</gene>
<dbReference type="EMBL" id="UINC01142867">
    <property type="protein sequence ID" value="SVD31464.1"/>
    <property type="molecule type" value="Genomic_DNA"/>
</dbReference>